<evidence type="ECO:0000259" key="9">
    <source>
        <dbReference type="PROSITE" id="PS51837"/>
    </source>
</evidence>
<evidence type="ECO:0000313" key="10">
    <source>
        <dbReference type="EMBL" id="RWS19876.1"/>
    </source>
</evidence>
<dbReference type="GO" id="GO:0008270">
    <property type="term" value="F:zinc ion binding"/>
    <property type="evidence" value="ECO:0007669"/>
    <property type="project" value="TreeGrafter"/>
</dbReference>
<keyword evidence="5" id="KW-0479">Metal-binding</keyword>
<dbReference type="PANTHER" id="PTHR23292">
    <property type="entry name" value="LIPOPOLYSACCHARIDE-INDUCED TUMOR NECROSIS FACTOR-ALPHA FACTOR"/>
    <property type="match status" value="1"/>
</dbReference>
<evidence type="ECO:0000256" key="3">
    <source>
        <dbReference type="ARBA" id="ARBA00004630"/>
    </source>
</evidence>
<dbReference type="PANTHER" id="PTHR23292:SF6">
    <property type="entry name" value="FI16602P1-RELATED"/>
    <property type="match status" value="1"/>
</dbReference>
<dbReference type="Pfam" id="PF10601">
    <property type="entry name" value="zf-LITAF-like"/>
    <property type="match status" value="1"/>
</dbReference>
<dbReference type="Proteomes" id="UP000288716">
    <property type="component" value="Unassembled WGS sequence"/>
</dbReference>
<feature type="domain" description="LITAF" evidence="9">
    <location>
        <begin position="57"/>
        <end position="134"/>
    </location>
</feature>
<keyword evidence="8" id="KW-1133">Transmembrane helix</keyword>
<name>A0A443RWY9_9ACAR</name>
<keyword evidence="6" id="KW-0862">Zinc</keyword>
<reference evidence="10 11" key="1">
    <citation type="journal article" date="2018" name="Gigascience">
        <title>Genomes of trombidid mites reveal novel predicted allergens and laterally-transferred genes associated with secondary metabolism.</title>
        <authorList>
            <person name="Dong X."/>
            <person name="Chaisiri K."/>
            <person name="Xia D."/>
            <person name="Armstrong S.D."/>
            <person name="Fang Y."/>
            <person name="Donnelly M.J."/>
            <person name="Kadowaki T."/>
            <person name="McGarry J.W."/>
            <person name="Darby A.C."/>
            <person name="Makepeace B.L."/>
        </authorList>
    </citation>
    <scope>NUCLEOTIDE SEQUENCE [LARGE SCALE GENOMIC DNA]</scope>
    <source>
        <strain evidence="10">UoL-UT</strain>
    </source>
</reference>
<evidence type="ECO:0000313" key="11">
    <source>
        <dbReference type="Proteomes" id="UP000288716"/>
    </source>
</evidence>
<evidence type="ECO:0000256" key="7">
    <source>
        <dbReference type="ARBA" id="ARBA00023136"/>
    </source>
</evidence>
<dbReference type="AlphaFoldDB" id="A0A443RWY9"/>
<dbReference type="InterPro" id="IPR006629">
    <property type="entry name" value="LITAF"/>
</dbReference>
<dbReference type="GO" id="GO:0005765">
    <property type="term" value="C:lysosomal membrane"/>
    <property type="evidence" value="ECO:0007669"/>
    <property type="project" value="UniProtKB-SubCell"/>
</dbReference>
<keyword evidence="11" id="KW-1185">Reference proteome</keyword>
<keyword evidence="7 8" id="KW-0472">Membrane</keyword>
<evidence type="ECO:0000256" key="1">
    <source>
        <dbReference type="ARBA" id="ARBA00004414"/>
    </source>
</evidence>
<dbReference type="GO" id="GO:0031902">
    <property type="term" value="C:late endosome membrane"/>
    <property type="evidence" value="ECO:0007669"/>
    <property type="project" value="UniProtKB-SubCell"/>
</dbReference>
<accession>A0A443RWY9</accession>
<keyword evidence="8" id="KW-0812">Transmembrane</keyword>
<evidence type="ECO:0000256" key="5">
    <source>
        <dbReference type="ARBA" id="ARBA00022723"/>
    </source>
</evidence>
<proteinExistence type="inferred from homology"/>
<dbReference type="InterPro" id="IPR037519">
    <property type="entry name" value="LITAF_fam"/>
</dbReference>
<comment type="similarity">
    <text evidence="4">Belongs to the CDIP1/LITAF family.</text>
</comment>
<evidence type="ECO:0000256" key="4">
    <source>
        <dbReference type="ARBA" id="ARBA00005975"/>
    </source>
</evidence>
<dbReference type="EMBL" id="NCKV01022001">
    <property type="protein sequence ID" value="RWS19876.1"/>
    <property type="molecule type" value="Genomic_DNA"/>
</dbReference>
<gene>
    <name evidence="10" type="ORF">B4U80_09195</name>
</gene>
<comment type="subcellular location">
    <subcellularLocation>
        <location evidence="2">Endosome membrane</location>
        <topology evidence="2">Peripheral membrane protein</topology>
    </subcellularLocation>
    <subcellularLocation>
        <location evidence="1">Late endosome membrane</location>
    </subcellularLocation>
    <subcellularLocation>
        <location evidence="3">Lysosome membrane</location>
        <topology evidence="3">Peripheral membrane protein</topology>
        <orientation evidence="3">Cytoplasmic side</orientation>
    </subcellularLocation>
</comment>
<evidence type="ECO:0000256" key="6">
    <source>
        <dbReference type="ARBA" id="ARBA00022833"/>
    </source>
</evidence>
<evidence type="ECO:0000256" key="2">
    <source>
        <dbReference type="ARBA" id="ARBA00004481"/>
    </source>
</evidence>
<sequence>MYSSEFSHPNAPPPNYSEQQYVDQPVHPGFAQSKVKTMTSQIFKRTMYPIGTPVVTQPTQTIIFAGNNFGPYPSKGMCPRCNCEVITQTRPVIGGATWLIAGVLCFVGCIPCCLIPFFVESCQDCEHTCFIDLK</sequence>
<protein>
    <submittedName>
        <fullName evidence="10">Lipopolysaccharide-induced tumor necrosis factor-alpha factor-like protein</fullName>
    </submittedName>
</protein>
<dbReference type="OrthoDB" id="6512870at2759"/>
<comment type="caution">
    <text evidence="10">The sequence shown here is derived from an EMBL/GenBank/DDBJ whole genome shotgun (WGS) entry which is preliminary data.</text>
</comment>
<dbReference type="SMART" id="SM00714">
    <property type="entry name" value="LITAF"/>
    <property type="match status" value="1"/>
</dbReference>
<organism evidence="10 11">
    <name type="scientific">Leptotrombidium deliense</name>
    <dbReference type="NCBI Taxonomy" id="299467"/>
    <lineage>
        <taxon>Eukaryota</taxon>
        <taxon>Metazoa</taxon>
        <taxon>Ecdysozoa</taxon>
        <taxon>Arthropoda</taxon>
        <taxon>Chelicerata</taxon>
        <taxon>Arachnida</taxon>
        <taxon>Acari</taxon>
        <taxon>Acariformes</taxon>
        <taxon>Trombidiformes</taxon>
        <taxon>Prostigmata</taxon>
        <taxon>Anystina</taxon>
        <taxon>Parasitengona</taxon>
        <taxon>Trombiculoidea</taxon>
        <taxon>Trombiculidae</taxon>
        <taxon>Leptotrombidium</taxon>
    </lineage>
</organism>
<dbReference type="VEuPathDB" id="VectorBase:LDEU012164"/>
<feature type="transmembrane region" description="Helical" evidence="8">
    <location>
        <begin position="98"/>
        <end position="119"/>
    </location>
</feature>
<dbReference type="PROSITE" id="PS51837">
    <property type="entry name" value="LITAF"/>
    <property type="match status" value="1"/>
</dbReference>
<evidence type="ECO:0000256" key="8">
    <source>
        <dbReference type="SAM" id="Phobius"/>
    </source>
</evidence>